<proteinExistence type="predicted"/>
<accession>A0A2W7MTE1</accession>
<comment type="caution">
    <text evidence="1">The sequence shown here is derived from an EMBL/GenBank/DDBJ whole genome shotgun (WGS) entry which is preliminary data.</text>
</comment>
<dbReference type="AlphaFoldDB" id="A0A2W7MTE1"/>
<organism evidence="1 2">
    <name type="scientific">Breznakibacter xylanolyticus</name>
    <dbReference type="NCBI Taxonomy" id="990"/>
    <lineage>
        <taxon>Bacteria</taxon>
        <taxon>Pseudomonadati</taxon>
        <taxon>Bacteroidota</taxon>
        <taxon>Bacteroidia</taxon>
        <taxon>Marinilabiliales</taxon>
        <taxon>Marinilabiliaceae</taxon>
        <taxon>Breznakibacter</taxon>
    </lineage>
</organism>
<keyword evidence="2" id="KW-1185">Reference proteome</keyword>
<evidence type="ECO:0000313" key="2">
    <source>
        <dbReference type="Proteomes" id="UP000249239"/>
    </source>
</evidence>
<dbReference type="EMBL" id="QKZK01000042">
    <property type="protein sequence ID" value="PZX11228.1"/>
    <property type="molecule type" value="Genomic_DNA"/>
</dbReference>
<sequence>MASPLSHKLISLSPPPSALILDTHILILITSSIIVENNKTLECGKFVFLSLNFENLKHIALWH</sequence>
<gene>
    <name evidence="1" type="ORF">LX69_03182</name>
</gene>
<protein>
    <submittedName>
        <fullName evidence="1">Uncharacterized protein</fullName>
    </submittedName>
</protein>
<evidence type="ECO:0000313" key="1">
    <source>
        <dbReference type="EMBL" id="PZX11228.1"/>
    </source>
</evidence>
<dbReference type="Proteomes" id="UP000249239">
    <property type="component" value="Unassembled WGS sequence"/>
</dbReference>
<name>A0A2W7MTE1_9BACT</name>
<reference evidence="1 2" key="1">
    <citation type="submission" date="2018-06" db="EMBL/GenBank/DDBJ databases">
        <title>Genomic Encyclopedia of Archaeal and Bacterial Type Strains, Phase II (KMG-II): from individual species to whole genera.</title>
        <authorList>
            <person name="Goeker M."/>
        </authorList>
    </citation>
    <scope>NUCLEOTIDE SEQUENCE [LARGE SCALE GENOMIC DNA]</scope>
    <source>
        <strain evidence="1 2">DSM 6779</strain>
    </source>
</reference>